<dbReference type="GO" id="GO:0016787">
    <property type="term" value="F:hydrolase activity"/>
    <property type="evidence" value="ECO:0007669"/>
    <property type="project" value="UniProtKB-KW"/>
</dbReference>
<dbReference type="InterPro" id="IPR036412">
    <property type="entry name" value="HAD-like_sf"/>
</dbReference>
<proteinExistence type="predicted"/>
<dbReference type="STRING" id="1499687.BN1080_00618"/>
<reference evidence="1 2" key="1">
    <citation type="submission" date="2014-09" db="EMBL/GenBank/DDBJ databases">
        <authorList>
            <person name="Urmite Genomes Urmite Genomes"/>
        </authorList>
    </citation>
    <scope>NUCLEOTIDE SEQUENCE [LARGE SCALE GENOMIC DNA]</scope>
    <source>
        <strain evidence="1 2">ES2</strain>
    </source>
</reference>
<protein>
    <submittedName>
        <fullName evidence="1">Haloacid dehalogenase-like hydrolase</fullName>
    </submittedName>
</protein>
<accession>A0A098EHC5</accession>
<dbReference type="InterPro" id="IPR024197">
    <property type="entry name" value="TPP-like"/>
</dbReference>
<dbReference type="Gene3D" id="3.40.50.1000">
    <property type="entry name" value="HAD superfamily/HAD-like"/>
    <property type="match status" value="1"/>
</dbReference>
<evidence type="ECO:0000313" key="1">
    <source>
        <dbReference type="EMBL" id="CEG21704.1"/>
    </source>
</evidence>
<name>A0A098EHC5_9BACL</name>
<dbReference type="SUPFAM" id="SSF56784">
    <property type="entry name" value="HAD-like"/>
    <property type="match status" value="1"/>
</dbReference>
<evidence type="ECO:0000313" key="2">
    <source>
        <dbReference type="Proteomes" id="UP000043699"/>
    </source>
</evidence>
<gene>
    <name evidence="1" type="ORF">BN1080_00618</name>
</gene>
<dbReference type="OrthoDB" id="1666512at2"/>
<dbReference type="PIRSF" id="PIRSF030802">
    <property type="entry name" value="UCP030802"/>
    <property type="match status" value="1"/>
</dbReference>
<dbReference type="InterPro" id="IPR023214">
    <property type="entry name" value="HAD_sf"/>
</dbReference>
<sequence>MTFLFASDLDQTLIYSKRSMGKQAVESDLREVERYEGNPQSFMTATGQRMLHELAEELCFLPVTTRTQSQYERVTGIYKGDAAPKFAVISNGAVILEDGEPIKEWSDHIRKQCVSKKTIVEELMPKIDQHFSEEWVLRVREADGWFVYLIIDREKFPSEKLAFYTKTFREIGWSMSLQGRKLYFMPESITKAGAMEYVKERIGADYVVAAGDSLLDLDLLESADLGLLAAHGEAVRSRIPVSAHIETTEKRGIEAGEEILFRVQQEILQHK</sequence>
<dbReference type="AlphaFoldDB" id="A0A098EHC5"/>
<dbReference type="Proteomes" id="UP000043699">
    <property type="component" value="Unassembled WGS sequence"/>
</dbReference>
<keyword evidence="1" id="KW-0378">Hydrolase</keyword>
<dbReference type="EMBL" id="CCXS01000001">
    <property type="protein sequence ID" value="CEG21704.1"/>
    <property type="molecule type" value="Genomic_DNA"/>
</dbReference>
<dbReference type="RefSeq" id="WP_052650411.1">
    <property type="nucleotide sequence ID" value="NZ_CCXS01000001.1"/>
</dbReference>
<keyword evidence="2" id="KW-1185">Reference proteome</keyword>
<organism evidence="1 2">
    <name type="scientific">Planococcus massiliensis</name>
    <dbReference type="NCBI Taxonomy" id="1499687"/>
    <lineage>
        <taxon>Bacteria</taxon>
        <taxon>Bacillati</taxon>
        <taxon>Bacillota</taxon>
        <taxon>Bacilli</taxon>
        <taxon>Bacillales</taxon>
        <taxon>Caryophanaceae</taxon>
        <taxon>Planococcus</taxon>
    </lineage>
</organism>